<dbReference type="KEGG" id="yli:2905774"/>
<dbReference type="GO" id="GO:0030163">
    <property type="term" value="P:protein catabolic process"/>
    <property type="evidence" value="ECO:0007669"/>
    <property type="project" value="UniProtKB-ARBA"/>
</dbReference>
<evidence type="ECO:0000256" key="12">
    <source>
        <dbReference type="ARBA" id="ARBA00022989"/>
    </source>
</evidence>
<dbReference type="VEuPathDB" id="FungiDB:YALI0_A10615g"/>
<evidence type="ECO:0000256" key="6">
    <source>
        <dbReference type="ARBA" id="ARBA00022692"/>
    </source>
</evidence>
<comment type="catalytic activity">
    <reaction evidence="16">
        <text>ATP + H2O = ADP + phosphate + H(+)</text>
        <dbReference type="Rhea" id="RHEA:13065"/>
        <dbReference type="ChEBI" id="CHEBI:15377"/>
        <dbReference type="ChEBI" id="CHEBI:15378"/>
        <dbReference type="ChEBI" id="CHEBI:30616"/>
        <dbReference type="ChEBI" id="CHEBI:43474"/>
        <dbReference type="ChEBI" id="CHEBI:456216"/>
    </reaction>
    <physiologicalReaction direction="left-to-right" evidence="16">
        <dbReference type="Rhea" id="RHEA:13066"/>
    </physiologicalReaction>
</comment>
<dbReference type="GO" id="GO:0016887">
    <property type="term" value="F:ATP hydrolysis activity"/>
    <property type="evidence" value="ECO:0007669"/>
    <property type="project" value="InterPro"/>
</dbReference>
<dbReference type="VEuPathDB" id="FungiDB:YALI1_A10619g"/>
<feature type="region of interest" description="Disordered" evidence="18">
    <location>
        <begin position="101"/>
        <end position="147"/>
    </location>
</feature>
<keyword evidence="5" id="KW-0645">Protease</keyword>
<dbReference type="RefSeq" id="XP_499951.1">
    <property type="nucleotide sequence ID" value="XM_499951.1"/>
</dbReference>
<evidence type="ECO:0000256" key="1">
    <source>
        <dbReference type="ARBA" id="ARBA00001947"/>
    </source>
</evidence>
<evidence type="ECO:0000313" key="24">
    <source>
        <dbReference type="Proteomes" id="UP000256601"/>
    </source>
</evidence>
<proteinExistence type="inferred from homology"/>
<reference evidence="22 24" key="2">
    <citation type="submission" date="2018-07" db="EMBL/GenBank/DDBJ databases">
        <title>Draft Genome Assemblies for Five Robust Yarrowia lipolytica Strains Exhibiting High Lipid Production and Pentose Sugar Utilization and Sugar Alcohol Secretion from Undetoxified Lignocellulosic Biomass Hydrolysates.</title>
        <authorList>
            <consortium name="DOE Joint Genome Institute"/>
            <person name="Walker C."/>
            <person name="Ryu S."/>
            <person name="Na H."/>
            <person name="Zane M."/>
            <person name="LaButti K."/>
            <person name="Lipzen A."/>
            <person name="Haridas S."/>
            <person name="Barry K."/>
            <person name="Grigoriev I.V."/>
            <person name="Quarterman J."/>
            <person name="Slininger P."/>
            <person name="Dien B."/>
            <person name="Trinh C.T."/>
        </authorList>
    </citation>
    <scope>NUCLEOTIDE SEQUENCE [LARGE SCALE GENOMIC DNA]</scope>
    <source>
        <strain evidence="22 24">YB392</strain>
    </source>
</reference>
<keyword evidence="13" id="KW-0482">Metalloprotease</keyword>
<comment type="cofactor">
    <cofactor evidence="1">
        <name>Zn(2+)</name>
        <dbReference type="ChEBI" id="CHEBI:29105"/>
    </cofactor>
</comment>
<dbReference type="SUPFAM" id="SSF52540">
    <property type="entry name" value="P-loop containing nucleoside triphosphate hydrolases"/>
    <property type="match status" value="1"/>
</dbReference>
<feature type="compositionally biased region" description="Basic and acidic residues" evidence="18">
    <location>
        <begin position="36"/>
        <end position="49"/>
    </location>
</feature>
<evidence type="ECO:0000256" key="14">
    <source>
        <dbReference type="ARBA" id="ARBA00023128"/>
    </source>
</evidence>
<dbReference type="InterPro" id="IPR011546">
    <property type="entry name" value="Pept_M41_FtsH_extracell"/>
</dbReference>
<evidence type="ECO:0000313" key="22">
    <source>
        <dbReference type="EMBL" id="RDW24263.1"/>
    </source>
</evidence>
<feature type="domain" description="AAA+ ATPase" evidence="20">
    <location>
        <begin position="358"/>
        <end position="498"/>
    </location>
</feature>
<dbReference type="InterPro" id="IPR003959">
    <property type="entry name" value="ATPase_AAA_core"/>
</dbReference>
<dbReference type="OrthoDB" id="1413014at2759"/>
<keyword evidence="11" id="KW-0067">ATP-binding</keyword>
<dbReference type="HAMAP" id="MF_01458">
    <property type="entry name" value="FtsH"/>
    <property type="match status" value="1"/>
</dbReference>
<dbReference type="PANTHER" id="PTHR43655">
    <property type="entry name" value="ATP-DEPENDENT PROTEASE"/>
    <property type="match status" value="1"/>
</dbReference>
<evidence type="ECO:0000256" key="8">
    <source>
        <dbReference type="ARBA" id="ARBA00022741"/>
    </source>
</evidence>
<comment type="subcellular location">
    <subcellularLocation>
        <location evidence="2">Mitochondrion membrane</location>
        <topology evidence="2">Multi-pass membrane protein</topology>
    </subcellularLocation>
</comment>
<evidence type="ECO:0000256" key="2">
    <source>
        <dbReference type="ARBA" id="ARBA00004225"/>
    </source>
</evidence>
<dbReference type="InterPro" id="IPR027417">
    <property type="entry name" value="P-loop_NTPase"/>
</dbReference>
<dbReference type="GO" id="GO:0005745">
    <property type="term" value="C:m-AAA complex"/>
    <property type="evidence" value="ECO:0007669"/>
    <property type="project" value="TreeGrafter"/>
</dbReference>
<name>A0A1D8N4D7_YARLL</name>
<evidence type="ECO:0000256" key="3">
    <source>
        <dbReference type="ARBA" id="ARBA00010044"/>
    </source>
</evidence>
<accession>A0A1D8N4D7</accession>
<dbReference type="Gene3D" id="3.40.1690.20">
    <property type="match status" value="1"/>
</dbReference>
<dbReference type="InterPro" id="IPR005936">
    <property type="entry name" value="FtsH"/>
</dbReference>
<feature type="region of interest" description="Disordered" evidence="18">
    <location>
        <begin position="35"/>
        <end position="88"/>
    </location>
</feature>
<dbReference type="GO" id="GO:0004222">
    <property type="term" value="F:metalloendopeptidase activity"/>
    <property type="evidence" value="ECO:0007669"/>
    <property type="project" value="InterPro"/>
</dbReference>
<dbReference type="EMBL" id="KZ859041">
    <property type="protein sequence ID" value="RDW24263.1"/>
    <property type="molecule type" value="Genomic_DNA"/>
</dbReference>
<dbReference type="Gene3D" id="1.20.58.760">
    <property type="entry name" value="Peptidase M41"/>
    <property type="match status" value="1"/>
</dbReference>
<evidence type="ECO:0000256" key="7">
    <source>
        <dbReference type="ARBA" id="ARBA00022723"/>
    </source>
</evidence>
<sequence>MLLRSRLPAVRSVFVARGGVAAQLASFTTSSRLLLPRRESDKKPKGGKDRGRHNKDHSKDRNKDVNKAAEDFLKDVQSGDPWRNSPKAKWSYTWGNLKDDLGGKSNKASQENPNKNDNDNENDKNDKENKNKDKKDNDKKDEKWKDEMPAGGREIEIKVTPLGIAGTLGAVGMLIYLLTSGGEGSMHEVSWPEFRSQFLDKGLVERLTVVNRAYVKIDLRPEGNTLGNKTLYLTIGSPESFEHKLDEAQTELGVPPNRRLPVNYIETTNYFGLVMGLLPVALTLGFFYWMSKKIGSAMSGGGLFGGAGKSKAKLFNKDTDVKVKFDDVAGMGEAKEEIMEFVRFLKNPQKFERLGAKIPRGAILSGPPGTGKTLIAKATAGEAGVPFLSVSGSEFVEMFVGVGASRVRDLFSQARKMAPAIIFVDEIDAIGKKRGSGKFGGGNDERESTLNQLLVEMDGFSSSDHVIVLAGTNRQDVLDPALLRPGRFDRHIQIDPPDMEGRKQIFAVHLAKLTLSPEIKKDMDYVKGKLATLTPGFAGADIANCCNEAALIAARDNSVDVKFDHFERAIERVIAGIEKKSKVLNPEEKKTVAYHEAGHAVCGWFFEHADPLLKVSIVPRGKGALGYAQYLPADNKLTSRNQLKDRMAMALGGRVSEELHFPSVTSGAQDDFKKVTQMAKAMVTQYGMSDIVGNVFFQPRSDEQINKPFSEKTAKMIDDEVSRIIDEAYTQCKDMLESKKHEIELVAQELLTKEVLAREDMIRLLGPRPFPEKNEAFDKYLSGTKKQEGEDHEGGETKTA</sequence>
<dbReference type="Proteomes" id="UP000256601">
    <property type="component" value="Unassembled WGS sequence"/>
</dbReference>
<evidence type="ECO:0000256" key="15">
    <source>
        <dbReference type="ARBA" id="ARBA00023136"/>
    </source>
</evidence>
<evidence type="ECO:0000259" key="20">
    <source>
        <dbReference type="SMART" id="SM00382"/>
    </source>
</evidence>
<dbReference type="Pfam" id="PF00004">
    <property type="entry name" value="AAA"/>
    <property type="match status" value="1"/>
</dbReference>
<dbReference type="FunFam" id="1.10.8.60:FF:000019">
    <property type="entry name" value="AFG3-like AAA ATPase 2"/>
    <property type="match status" value="1"/>
</dbReference>
<dbReference type="GO" id="GO:0006465">
    <property type="term" value="P:signal peptide processing"/>
    <property type="evidence" value="ECO:0007669"/>
    <property type="project" value="UniProtKB-ARBA"/>
</dbReference>
<dbReference type="GO" id="GO:0004176">
    <property type="term" value="F:ATP-dependent peptidase activity"/>
    <property type="evidence" value="ECO:0007669"/>
    <property type="project" value="InterPro"/>
</dbReference>
<dbReference type="Pfam" id="PF06480">
    <property type="entry name" value="FtsH_ext"/>
    <property type="match status" value="1"/>
</dbReference>
<feature type="compositionally biased region" description="Basic and acidic residues" evidence="18">
    <location>
        <begin position="114"/>
        <end position="147"/>
    </location>
</feature>
<dbReference type="PANTHER" id="PTHR43655:SF2">
    <property type="entry name" value="AFG3 LIKE MATRIX AAA PEPTIDASE SUBUNIT 2, ISOFORM A"/>
    <property type="match status" value="1"/>
</dbReference>
<dbReference type="CDD" id="cd19501">
    <property type="entry name" value="RecA-like_FtsH"/>
    <property type="match status" value="1"/>
</dbReference>
<evidence type="ECO:0000256" key="18">
    <source>
        <dbReference type="SAM" id="MobiDB-lite"/>
    </source>
</evidence>
<dbReference type="Pfam" id="PF01434">
    <property type="entry name" value="Peptidase_M41"/>
    <property type="match status" value="1"/>
</dbReference>
<evidence type="ECO:0000313" key="23">
    <source>
        <dbReference type="Proteomes" id="UP000182444"/>
    </source>
</evidence>
<keyword evidence="10" id="KW-0862">Zinc</keyword>
<evidence type="ECO:0000256" key="13">
    <source>
        <dbReference type="ARBA" id="ARBA00023049"/>
    </source>
</evidence>
<dbReference type="GO" id="GO:0034982">
    <property type="term" value="P:mitochondrial protein processing"/>
    <property type="evidence" value="ECO:0007669"/>
    <property type="project" value="TreeGrafter"/>
</dbReference>
<dbReference type="InterPro" id="IPR041569">
    <property type="entry name" value="AAA_lid_3"/>
</dbReference>
<feature type="region of interest" description="Disordered" evidence="18">
    <location>
        <begin position="767"/>
        <end position="800"/>
    </location>
</feature>
<dbReference type="OMA" id="YDKQGGG"/>
<dbReference type="Gene3D" id="3.40.50.300">
    <property type="entry name" value="P-loop containing nucleotide triphosphate hydrolases"/>
    <property type="match status" value="1"/>
</dbReference>
<feature type="compositionally biased region" description="Basic and acidic residues" evidence="18">
    <location>
        <begin position="785"/>
        <end position="800"/>
    </location>
</feature>
<keyword evidence="8" id="KW-0547">Nucleotide-binding</keyword>
<evidence type="ECO:0000313" key="21">
    <source>
        <dbReference type="EMBL" id="AOW00494.1"/>
    </source>
</evidence>
<dbReference type="InterPro" id="IPR037219">
    <property type="entry name" value="Peptidase_M41-like"/>
</dbReference>
<dbReference type="NCBIfam" id="TIGR01241">
    <property type="entry name" value="FtsH_fam"/>
    <property type="match status" value="1"/>
</dbReference>
<dbReference type="GO" id="GO:0140567">
    <property type="term" value="F:membrane protein dislocase activity"/>
    <property type="evidence" value="ECO:0007669"/>
    <property type="project" value="UniProtKB-ARBA"/>
</dbReference>
<keyword evidence="9" id="KW-0378">Hydrolase</keyword>
<evidence type="ECO:0000256" key="11">
    <source>
        <dbReference type="ARBA" id="ARBA00022840"/>
    </source>
</evidence>
<dbReference type="PROSITE" id="PS00674">
    <property type="entry name" value="AAA"/>
    <property type="match status" value="1"/>
</dbReference>
<dbReference type="eggNOG" id="KOG0731">
    <property type="taxonomic scope" value="Eukaryota"/>
</dbReference>
<dbReference type="EMBL" id="CP017553">
    <property type="protein sequence ID" value="AOW00494.1"/>
    <property type="molecule type" value="Genomic_DNA"/>
</dbReference>
<evidence type="ECO:0000256" key="4">
    <source>
        <dbReference type="ARBA" id="ARBA00010550"/>
    </source>
</evidence>
<evidence type="ECO:0000256" key="19">
    <source>
        <dbReference type="SAM" id="Phobius"/>
    </source>
</evidence>
<dbReference type="InterPro" id="IPR003593">
    <property type="entry name" value="AAA+_ATPase"/>
</dbReference>
<dbReference type="GeneID" id="2905774"/>
<dbReference type="GO" id="GO:0065003">
    <property type="term" value="P:protein-containing complex assembly"/>
    <property type="evidence" value="ECO:0007669"/>
    <property type="project" value="UniProtKB-ARBA"/>
</dbReference>
<dbReference type="GO" id="GO:0008270">
    <property type="term" value="F:zinc ion binding"/>
    <property type="evidence" value="ECO:0007669"/>
    <property type="project" value="InterPro"/>
</dbReference>
<dbReference type="InterPro" id="IPR003960">
    <property type="entry name" value="ATPase_AAA_CS"/>
</dbReference>
<evidence type="ECO:0000256" key="10">
    <source>
        <dbReference type="ARBA" id="ARBA00022833"/>
    </source>
</evidence>
<feature type="transmembrane region" description="Helical" evidence="19">
    <location>
        <begin position="270"/>
        <end position="289"/>
    </location>
</feature>
<feature type="compositionally biased region" description="Basic and acidic residues" evidence="18">
    <location>
        <begin position="57"/>
        <end position="74"/>
    </location>
</feature>
<dbReference type="SMART" id="SM00382">
    <property type="entry name" value="AAA"/>
    <property type="match status" value="1"/>
</dbReference>
<evidence type="ECO:0000256" key="16">
    <source>
        <dbReference type="ARBA" id="ARBA00048778"/>
    </source>
</evidence>
<dbReference type="FunFam" id="1.20.58.760:FF:000003">
    <property type="entry name" value="AFG3-like AAA ATPase 2"/>
    <property type="match status" value="1"/>
</dbReference>
<evidence type="ECO:0000256" key="17">
    <source>
        <dbReference type="ARBA" id="ARBA00065348"/>
    </source>
</evidence>
<dbReference type="GO" id="GO:0005524">
    <property type="term" value="F:ATP binding"/>
    <property type="evidence" value="ECO:0007669"/>
    <property type="project" value="UniProtKB-KW"/>
</dbReference>
<dbReference type="InterPro" id="IPR000642">
    <property type="entry name" value="Peptidase_M41"/>
</dbReference>
<evidence type="ECO:0000256" key="9">
    <source>
        <dbReference type="ARBA" id="ARBA00022801"/>
    </source>
</evidence>
<comment type="similarity">
    <text evidence="3">In the C-terminal section; belongs to the peptidase M41 family.</text>
</comment>
<dbReference type="Pfam" id="PF17862">
    <property type="entry name" value="AAA_lid_3"/>
    <property type="match status" value="1"/>
</dbReference>
<gene>
    <name evidence="22" type="ORF">B0I71DRAFT_134547</name>
    <name evidence="21" type="ORF">YALI1_A10619g</name>
</gene>
<evidence type="ECO:0000256" key="5">
    <source>
        <dbReference type="ARBA" id="ARBA00022670"/>
    </source>
</evidence>
<keyword evidence="7" id="KW-0479">Metal-binding</keyword>
<comment type="similarity">
    <text evidence="4">In the N-terminal section; belongs to the AAA ATPase family.</text>
</comment>
<dbReference type="Proteomes" id="UP000182444">
    <property type="component" value="Chromosome 1A"/>
</dbReference>
<keyword evidence="14" id="KW-0496">Mitochondrion</keyword>
<dbReference type="GO" id="GO:0097002">
    <property type="term" value="C:mitochondrial inner boundary membrane"/>
    <property type="evidence" value="ECO:0007669"/>
    <property type="project" value="UniProtKB-ARBA"/>
</dbReference>
<dbReference type="InterPro" id="IPR050928">
    <property type="entry name" value="ATP-dep_Zn_Metalloprotease"/>
</dbReference>
<dbReference type="FunFam" id="3.40.50.300:FF:000001">
    <property type="entry name" value="ATP-dependent zinc metalloprotease FtsH"/>
    <property type="match status" value="1"/>
</dbReference>
<keyword evidence="6 19" id="KW-0812">Transmembrane</keyword>
<keyword evidence="12 19" id="KW-1133">Transmembrane helix</keyword>
<organism evidence="21 23">
    <name type="scientific">Yarrowia lipolytica</name>
    <name type="common">Candida lipolytica</name>
    <dbReference type="NCBI Taxonomy" id="4952"/>
    <lineage>
        <taxon>Eukaryota</taxon>
        <taxon>Fungi</taxon>
        <taxon>Dikarya</taxon>
        <taxon>Ascomycota</taxon>
        <taxon>Saccharomycotina</taxon>
        <taxon>Dipodascomycetes</taxon>
        <taxon>Dipodascales</taxon>
        <taxon>Dipodascales incertae sedis</taxon>
        <taxon>Yarrowia</taxon>
    </lineage>
</organism>
<comment type="subunit">
    <text evidence="17">Component of the 850 kDa m-AAA protease complex, a heterohexamer composed of YTA12/RCA1 and YTA10/AFG3. Associates with the prohibitin complex, composed of PHB1 and PHB2, inhibiting the activity of the m-AAA protease complex.</text>
</comment>
<protein>
    <submittedName>
        <fullName evidence="22">Peptidase family M41-domain-containing protein</fullName>
    </submittedName>
</protein>
<reference evidence="21 23" key="1">
    <citation type="journal article" date="2016" name="PLoS ONE">
        <title>Sequence Assembly of Yarrowia lipolytica Strain W29/CLIB89 Shows Transposable Element Diversity.</title>
        <authorList>
            <person name="Magnan C."/>
            <person name="Yu J."/>
            <person name="Chang I."/>
            <person name="Jahn E."/>
            <person name="Kanomata Y."/>
            <person name="Wu J."/>
            <person name="Zeller M."/>
            <person name="Oakes M."/>
            <person name="Baldi P."/>
            <person name="Sandmeyer S."/>
        </authorList>
    </citation>
    <scope>NUCLEOTIDE SEQUENCE [LARGE SCALE GENOMIC DNA]</scope>
    <source>
        <strain evidence="21">CLIB89</strain>
        <strain evidence="23">CLIB89(W29)</strain>
    </source>
</reference>
<keyword evidence="15 19" id="KW-0472">Membrane</keyword>
<feature type="transmembrane region" description="Helical" evidence="19">
    <location>
        <begin position="159"/>
        <end position="178"/>
    </location>
</feature>
<dbReference type="Gene3D" id="1.10.8.60">
    <property type="match status" value="1"/>
</dbReference>
<dbReference type="SUPFAM" id="SSF140990">
    <property type="entry name" value="FtsH protease domain-like"/>
    <property type="match status" value="1"/>
</dbReference>
<dbReference type="AlphaFoldDB" id="A0A1D8N4D7"/>